<keyword evidence="5 9" id="KW-0812">Transmembrane</keyword>
<evidence type="ECO:0000256" key="2">
    <source>
        <dbReference type="ARBA" id="ARBA00004687"/>
    </source>
</evidence>
<keyword evidence="4" id="KW-0337">GPI-anchor biosynthesis</keyword>
<dbReference type="AlphaFoldDB" id="A0AAD8XWL8"/>
<feature type="compositionally biased region" description="Basic residues" evidence="8">
    <location>
        <begin position="163"/>
        <end position="175"/>
    </location>
</feature>
<evidence type="ECO:0000256" key="7">
    <source>
        <dbReference type="ARBA" id="ARBA00023136"/>
    </source>
</evidence>
<dbReference type="InterPro" id="IPR009450">
    <property type="entry name" value="Plno_GlcNAc_GPI2"/>
</dbReference>
<dbReference type="PANTHER" id="PTHR12982:SF0">
    <property type="entry name" value="PHOSPHATIDYLINOSITOL N-ACETYLGLUCOSAMINYLTRANSFERASE SUBUNIT C"/>
    <property type="match status" value="1"/>
</dbReference>
<gene>
    <name evidence="10" type="ORF">QTG54_014651</name>
</gene>
<dbReference type="Proteomes" id="UP001224775">
    <property type="component" value="Unassembled WGS sequence"/>
</dbReference>
<dbReference type="GO" id="GO:0006506">
    <property type="term" value="P:GPI anchor biosynthetic process"/>
    <property type="evidence" value="ECO:0007669"/>
    <property type="project" value="UniProtKB-KW"/>
</dbReference>
<evidence type="ECO:0000256" key="9">
    <source>
        <dbReference type="SAM" id="Phobius"/>
    </source>
</evidence>
<accession>A0AAD8XWL8</accession>
<keyword evidence="11" id="KW-1185">Reference proteome</keyword>
<comment type="pathway">
    <text evidence="2">Glycolipid biosynthesis; glycosylphosphatidylinositol-anchor biosynthesis.</text>
</comment>
<dbReference type="PANTHER" id="PTHR12982">
    <property type="entry name" value="PHOSPHATIDYLINOSITOL GLYCAN, CLASS C"/>
    <property type="match status" value="1"/>
</dbReference>
<evidence type="ECO:0000256" key="5">
    <source>
        <dbReference type="ARBA" id="ARBA00022692"/>
    </source>
</evidence>
<feature type="transmembrane region" description="Helical" evidence="9">
    <location>
        <begin position="254"/>
        <end position="273"/>
    </location>
</feature>
<keyword evidence="6 9" id="KW-1133">Transmembrane helix</keyword>
<evidence type="ECO:0000256" key="1">
    <source>
        <dbReference type="ARBA" id="ARBA00004141"/>
    </source>
</evidence>
<feature type="transmembrane region" description="Helical" evidence="9">
    <location>
        <begin position="177"/>
        <end position="198"/>
    </location>
</feature>
<feature type="region of interest" description="Disordered" evidence="8">
    <location>
        <begin position="146"/>
        <end position="175"/>
    </location>
</feature>
<keyword evidence="10" id="KW-0808">Transferase</keyword>
<sequence length="376" mass="42128">MPNNEQHYQLWKPRNNLNGSGANGIAFAYRGSTNHLEEEADFFRVRNSKFCTQELIIDCQQAPPHRSLVELINSTLVVGQEVSLAVILLAVHREIVTYEEGMAGMITTDQNVLEYIVEKSSIAMVLVYASMFIITYYNQRALAADSEDGNSTTDCKDGETSQHKHKKRKKGHRRKKAIVRLSDGILLAVILRVISGLLRSLTASYSTDTVYALAVTGMAVHLLACDYKFANGYEKDDDSGTPTLTRFHHPRPKFLGGTVSLNAAFFATVLLISRINSNATSYAFVSSVVTLFAFYPTSRHEIARHFPNRLGFSPCFAITAALSVSAWLLLVSLEERCMFVGLQLFLLVLSPLLQWWLQRYKKIITGKWDIAHINVT</sequence>
<name>A0AAD8XWL8_9STRA</name>
<comment type="subcellular location">
    <subcellularLocation>
        <location evidence="1">Membrane</location>
        <topology evidence="1">Multi-pass membrane protein</topology>
    </subcellularLocation>
</comment>
<evidence type="ECO:0000256" key="3">
    <source>
        <dbReference type="ARBA" id="ARBA00008321"/>
    </source>
</evidence>
<dbReference type="GO" id="GO:0000506">
    <property type="term" value="C:glycosylphosphatidylinositol-N-acetylglucosaminyltransferase (GPI-GnT) complex"/>
    <property type="evidence" value="ECO:0007669"/>
    <property type="project" value="TreeGrafter"/>
</dbReference>
<keyword evidence="7 9" id="KW-0472">Membrane</keyword>
<dbReference type="GO" id="GO:0017176">
    <property type="term" value="F:phosphatidylinositol N-acetylglucosaminyltransferase activity"/>
    <property type="evidence" value="ECO:0007669"/>
    <property type="project" value="UniProtKB-EC"/>
</dbReference>
<protein>
    <submittedName>
        <fullName evidence="10">Phosphatidylinositol N-acetylglucosaminyltransferase subunit C</fullName>
        <ecNumber evidence="10">2.4.1.198</ecNumber>
    </submittedName>
</protein>
<evidence type="ECO:0000313" key="10">
    <source>
        <dbReference type="EMBL" id="KAK1734778.1"/>
    </source>
</evidence>
<dbReference type="EMBL" id="JATAAI010000037">
    <property type="protein sequence ID" value="KAK1734778.1"/>
    <property type="molecule type" value="Genomic_DNA"/>
</dbReference>
<proteinExistence type="inferred from homology"/>
<feature type="transmembrane region" description="Helical" evidence="9">
    <location>
        <begin position="338"/>
        <end position="357"/>
    </location>
</feature>
<evidence type="ECO:0000256" key="4">
    <source>
        <dbReference type="ARBA" id="ARBA00022502"/>
    </source>
</evidence>
<evidence type="ECO:0000256" key="6">
    <source>
        <dbReference type="ARBA" id="ARBA00022989"/>
    </source>
</evidence>
<comment type="similarity">
    <text evidence="3">Belongs to the PIGC family.</text>
</comment>
<comment type="caution">
    <text evidence="10">The sequence shown here is derived from an EMBL/GenBank/DDBJ whole genome shotgun (WGS) entry which is preliminary data.</text>
</comment>
<feature type="transmembrane region" description="Helical" evidence="9">
    <location>
        <begin position="279"/>
        <end position="298"/>
    </location>
</feature>
<feature type="transmembrane region" description="Helical" evidence="9">
    <location>
        <begin position="310"/>
        <end position="332"/>
    </location>
</feature>
<keyword evidence="10" id="KW-0328">Glycosyltransferase</keyword>
<evidence type="ECO:0000256" key="8">
    <source>
        <dbReference type="SAM" id="MobiDB-lite"/>
    </source>
</evidence>
<organism evidence="10 11">
    <name type="scientific">Skeletonema marinoi</name>
    <dbReference type="NCBI Taxonomy" id="267567"/>
    <lineage>
        <taxon>Eukaryota</taxon>
        <taxon>Sar</taxon>
        <taxon>Stramenopiles</taxon>
        <taxon>Ochrophyta</taxon>
        <taxon>Bacillariophyta</taxon>
        <taxon>Coscinodiscophyceae</taxon>
        <taxon>Thalassiosirophycidae</taxon>
        <taxon>Thalassiosirales</taxon>
        <taxon>Skeletonemataceae</taxon>
        <taxon>Skeletonema</taxon>
        <taxon>Skeletonema marinoi-dohrnii complex</taxon>
    </lineage>
</organism>
<evidence type="ECO:0000313" key="11">
    <source>
        <dbReference type="Proteomes" id="UP001224775"/>
    </source>
</evidence>
<dbReference type="Pfam" id="PF06432">
    <property type="entry name" value="GPI2"/>
    <property type="match status" value="1"/>
</dbReference>
<dbReference type="EC" id="2.4.1.198" evidence="10"/>
<reference evidence="10" key="1">
    <citation type="submission" date="2023-06" db="EMBL/GenBank/DDBJ databases">
        <title>Survivors Of The Sea: Transcriptome response of Skeletonema marinoi to long-term dormancy.</title>
        <authorList>
            <person name="Pinder M.I.M."/>
            <person name="Kourtchenko O."/>
            <person name="Robertson E.K."/>
            <person name="Larsson T."/>
            <person name="Maumus F."/>
            <person name="Osuna-Cruz C.M."/>
            <person name="Vancaester E."/>
            <person name="Stenow R."/>
            <person name="Vandepoele K."/>
            <person name="Ploug H."/>
            <person name="Bruchert V."/>
            <person name="Godhe A."/>
            <person name="Topel M."/>
        </authorList>
    </citation>
    <scope>NUCLEOTIDE SEQUENCE</scope>
    <source>
        <strain evidence="10">R05AC</strain>
    </source>
</reference>